<protein>
    <submittedName>
        <fullName evidence="1">Uncharacterized protein</fullName>
    </submittedName>
</protein>
<evidence type="ECO:0000313" key="2">
    <source>
        <dbReference type="Proteomes" id="UP001060215"/>
    </source>
</evidence>
<name>A0ACC0H6S1_9ERIC</name>
<accession>A0ACC0H6S1</accession>
<dbReference type="Proteomes" id="UP001060215">
    <property type="component" value="Chromosome 7"/>
</dbReference>
<comment type="caution">
    <text evidence="1">The sequence shown here is derived from an EMBL/GenBank/DDBJ whole genome shotgun (WGS) entry which is preliminary data.</text>
</comment>
<proteinExistence type="predicted"/>
<evidence type="ECO:0000313" key="1">
    <source>
        <dbReference type="EMBL" id="KAI8009227.1"/>
    </source>
</evidence>
<organism evidence="1 2">
    <name type="scientific">Camellia lanceoleosa</name>
    <dbReference type="NCBI Taxonomy" id="1840588"/>
    <lineage>
        <taxon>Eukaryota</taxon>
        <taxon>Viridiplantae</taxon>
        <taxon>Streptophyta</taxon>
        <taxon>Embryophyta</taxon>
        <taxon>Tracheophyta</taxon>
        <taxon>Spermatophyta</taxon>
        <taxon>Magnoliopsida</taxon>
        <taxon>eudicotyledons</taxon>
        <taxon>Gunneridae</taxon>
        <taxon>Pentapetalae</taxon>
        <taxon>asterids</taxon>
        <taxon>Ericales</taxon>
        <taxon>Theaceae</taxon>
        <taxon>Camellia</taxon>
    </lineage>
</organism>
<dbReference type="EMBL" id="CM045764">
    <property type="protein sequence ID" value="KAI8009227.1"/>
    <property type="molecule type" value="Genomic_DNA"/>
</dbReference>
<sequence length="96" mass="10982">MACTSFDHLPICVDLCGAKEQRQSHASGHCMYRFEAMWLRNASCEQVVADNWLPSSTADVRNLVSTISHVSSSLRRWERNVFGCVKRQLKEKTDHL</sequence>
<keyword evidence="2" id="KW-1185">Reference proteome</keyword>
<gene>
    <name evidence="1" type="ORF">LOK49_LG07G01650</name>
</gene>
<reference evidence="1 2" key="1">
    <citation type="journal article" date="2022" name="Plant J.">
        <title>Chromosome-level genome of Camellia lanceoleosa provides a valuable resource for understanding genome evolution and self-incompatibility.</title>
        <authorList>
            <person name="Gong W."/>
            <person name="Xiao S."/>
            <person name="Wang L."/>
            <person name="Liao Z."/>
            <person name="Chang Y."/>
            <person name="Mo W."/>
            <person name="Hu G."/>
            <person name="Li W."/>
            <person name="Zhao G."/>
            <person name="Zhu H."/>
            <person name="Hu X."/>
            <person name="Ji K."/>
            <person name="Xiang X."/>
            <person name="Song Q."/>
            <person name="Yuan D."/>
            <person name="Jin S."/>
            <person name="Zhang L."/>
        </authorList>
    </citation>
    <scope>NUCLEOTIDE SEQUENCE [LARGE SCALE GENOMIC DNA]</scope>
    <source>
        <strain evidence="1">SQ_2022a</strain>
    </source>
</reference>